<comment type="caution">
    <text evidence="1">The sequence shown here is derived from an EMBL/GenBank/DDBJ whole genome shotgun (WGS) entry which is preliminary data.</text>
</comment>
<accession>A0ACA9YG85</accession>
<name>A0ACA9YG85_9ASCO</name>
<proteinExistence type="predicted"/>
<reference evidence="1" key="1">
    <citation type="submission" date="2022-06" db="EMBL/GenBank/DDBJ databases">
        <authorList>
            <person name="Legras J.-L."/>
            <person name="Devillers H."/>
            <person name="Grondin C."/>
        </authorList>
    </citation>
    <scope>NUCLEOTIDE SEQUENCE</scope>
    <source>
        <strain evidence="1">CLIB 1444</strain>
    </source>
</reference>
<protein>
    <submittedName>
        <fullName evidence="1">Uncharacterized protein</fullName>
    </submittedName>
</protein>
<keyword evidence="2" id="KW-1185">Reference proteome</keyword>
<evidence type="ECO:0000313" key="1">
    <source>
        <dbReference type="EMBL" id="CAH6723733.1"/>
    </source>
</evidence>
<dbReference type="Proteomes" id="UP001152531">
    <property type="component" value="Unassembled WGS sequence"/>
</dbReference>
<sequence length="627" mass="72412">MSESPKPKLSRPDRPCDSCRKRKSRCVFEDDSAICFLCKFHNFQCEFNLPPLQKKKKKNESTPTKPPKQSKVPVVTPTLHTYYLGGNNEFDGVIFKDLLPNPEIDLNPVGSRYVIKRKIRKQAGDLFLEVEGSIEDVEYDKQQIQKISEFVGDSGPGLVSLYFRFVHGTFPIISEKNFLENYKKDINLIDPCLLACLYLFALNWWSLSLDLSGLIQPSQSELEKIAETIFYKKLKTPTLSTIQAGLLLIQHQSFRDKYDNPSNCWPIQSALWGAAQCLGLNRDPCNYNIPEWQKSLRKRISWAIYVQEKWFCITVDKSSHINDDDWTVGDLDEFKDFTDSEVSANGGTNTLEGRIDESMGIKLFLEKIELSKLADVILKELCSLKSKQYFDNLEISDPVTQLKSILNKIKPLQIHLTNWESQLPKVLLIEQNIERGLISGAPNIYISNFSAQITILRPVLRLLSKIKNQQKVVDREFMGIRDIVFNRCIIIFENILRFVNELKAEHLQTFWYTSARVGFSYIVIFGYYLALISKNSTEYNKCIELLENYVWKLKINNKNAEFFSHSILWWSQLNKLLKNVGNHGYNFEEETLSEPEIMPPSVPSGNFLSPHLFNLDSIEDFIMNFHS</sequence>
<organism evidence="1 2">
    <name type="scientific">[Candida] jaroonii</name>
    <dbReference type="NCBI Taxonomy" id="467808"/>
    <lineage>
        <taxon>Eukaryota</taxon>
        <taxon>Fungi</taxon>
        <taxon>Dikarya</taxon>
        <taxon>Ascomycota</taxon>
        <taxon>Saccharomycotina</taxon>
        <taxon>Pichiomycetes</taxon>
        <taxon>Debaryomycetaceae</taxon>
        <taxon>Yamadazyma</taxon>
    </lineage>
</organism>
<evidence type="ECO:0000313" key="2">
    <source>
        <dbReference type="Proteomes" id="UP001152531"/>
    </source>
</evidence>
<dbReference type="EMBL" id="CALSDN010000019">
    <property type="protein sequence ID" value="CAH6723733.1"/>
    <property type="molecule type" value="Genomic_DNA"/>
</dbReference>
<gene>
    <name evidence="1" type="ORF">CLIB1444_19S00694</name>
</gene>